<feature type="non-terminal residue" evidence="1">
    <location>
        <position position="75"/>
    </location>
</feature>
<feature type="non-terminal residue" evidence="1">
    <location>
        <position position="1"/>
    </location>
</feature>
<dbReference type="EMBL" id="JACVVK020000523">
    <property type="protein sequence ID" value="KAK7468087.1"/>
    <property type="molecule type" value="Genomic_DNA"/>
</dbReference>
<reference evidence="1 2" key="1">
    <citation type="journal article" date="2023" name="Sci. Data">
        <title>Genome assembly of the Korean intertidal mud-creeper Batillaria attramentaria.</title>
        <authorList>
            <person name="Patra A.K."/>
            <person name="Ho P.T."/>
            <person name="Jun S."/>
            <person name="Lee S.J."/>
            <person name="Kim Y."/>
            <person name="Won Y.J."/>
        </authorList>
    </citation>
    <scope>NUCLEOTIDE SEQUENCE [LARGE SCALE GENOMIC DNA]</scope>
    <source>
        <strain evidence="1">Wonlab-2016</strain>
    </source>
</reference>
<keyword evidence="2" id="KW-1185">Reference proteome</keyword>
<evidence type="ECO:0000313" key="2">
    <source>
        <dbReference type="Proteomes" id="UP001519460"/>
    </source>
</evidence>
<sequence length="75" mass="8199">ATETRQGSVSRVYRALDGRLSNKQGTGGTAAVVVYCTTKAKAPEACEQRRQLTAAGVVKLHTLDRTATQSRHRWK</sequence>
<proteinExistence type="predicted"/>
<protein>
    <submittedName>
        <fullName evidence="1">Uncharacterized protein</fullName>
    </submittedName>
</protein>
<name>A0ABD0JAS2_9CAEN</name>
<dbReference type="AlphaFoldDB" id="A0ABD0JAS2"/>
<gene>
    <name evidence="1" type="ORF">BaRGS_00036670</name>
</gene>
<organism evidence="1 2">
    <name type="scientific">Batillaria attramentaria</name>
    <dbReference type="NCBI Taxonomy" id="370345"/>
    <lineage>
        <taxon>Eukaryota</taxon>
        <taxon>Metazoa</taxon>
        <taxon>Spiralia</taxon>
        <taxon>Lophotrochozoa</taxon>
        <taxon>Mollusca</taxon>
        <taxon>Gastropoda</taxon>
        <taxon>Caenogastropoda</taxon>
        <taxon>Sorbeoconcha</taxon>
        <taxon>Cerithioidea</taxon>
        <taxon>Batillariidae</taxon>
        <taxon>Batillaria</taxon>
    </lineage>
</organism>
<accession>A0ABD0JAS2</accession>
<dbReference type="Proteomes" id="UP001519460">
    <property type="component" value="Unassembled WGS sequence"/>
</dbReference>
<comment type="caution">
    <text evidence="1">The sequence shown here is derived from an EMBL/GenBank/DDBJ whole genome shotgun (WGS) entry which is preliminary data.</text>
</comment>
<evidence type="ECO:0000313" key="1">
    <source>
        <dbReference type="EMBL" id="KAK7468087.1"/>
    </source>
</evidence>